<dbReference type="GO" id="GO:0016757">
    <property type="term" value="F:glycosyltransferase activity"/>
    <property type="evidence" value="ECO:0007669"/>
    <property type="project" value="InterPro"/>
</dbReference>
<dbReference type="PANTHER" id="PTHR45947:SF3">
    <property type="entry name" value="SULFOQUINOVOSYL TRANSFERASE SQD2"/>
    <property type="match status" value="1"/>
</dbReference>
<dbReference type="EMBL" id="FZOA01000001">
    <property type="protein sequence ID" value="SNR59595.1"/>
    <property type="molecule type" value="Genomic_DNA"/>
</dbReference>
<dbReference type="PANTHER" id="PTHR45947">
    <property type="entry name" value="SULFOQUINOVOSYL TRANSFERASE SQD2"/>
    <property type="match status" value="1"/>
</dbReference>
<protein>
    <submittedName>
        <fullName evidence="3">Glycosyltransferase involved in cell wall bisynthesis</fullName>
    </submittedName>
</protein>
<dbReference type="RefSeq" id="WP_089374195.1">
    <property type="nucleotide sequence ID" value="NZ_FZOA01000001.1"/>
</dbReference>
<dbReference type="AlphaFoldDB" id="A0A238XKS3"/>
<accession>A0A238XKS3</accession>
<organism evidence="3 4">
    <name type="scientific">Methylobacillus rhizosphaerae</name>
    <dbReference type="NCBI Taxonomy" id="551994"/>
    <lineage>
        <taxon>Bacteria</taxon>
        <taxon>Pseudomonadati</taxon>
        <taxon>Pseudomonadota</taxon>
        <taxon>Betaproteobacteria</taxon>
        <taxon>Nitrosomonadales</taxon>
        <taxon>Methylophilaceae</taxon>
        <taxon>Methylobacillus</taxon>
    </lineage>
</organism>
<feature type="domain" description="Glycosyl transferase family 1" evidence="1">
    <location>
        <begin position="228"/>
        <end position="399"/>
    </location>
</feature>
<evidence type="ECO:0000313" key="3">
    <source>
        <dbReference type="EMBL" id="SNR59595.1"/>
    </source>
</evidence>
<dbReference type="Pfam" id="PF00534">
    <property type="entry name" value="Glycos_transf_1"/>
    <property type="match status" value="1"/>
</dbReference>
<name>A0A238XKS3_9PROT</name>
<dbReference type="OrthoDB" id="509705at2"/>
<feature type="domain" description="Glycosyltransferase subfamily 4-like N-terminal" evidence="2">
    <location>
        <begin position="45"/>
        <end position="223"/>
    </location>
</feature>
<dbReference type="Proteomes" id="UP000198305">
    <property type="component" value="Unassembled WGS sequence"/>
</dbReference>
<dbReference type="Gene3D" id="3.40.50.2000">
    <property type="entry name" value="Glycogen Phosphorylase B"/>
    <property type="match status" value="2"/>
</dbReference>
<dbReference type="InterPro" id="IPR028098">
    <property type="entry name" value="Glyco_trans_4-like_N"/>
</dbReference>
<dbReference type="CDD" id="cd03794">
    <property type="entry name" value="GT4_WbuB-like"/>
    <property type="match status" value="1"/>
</dbReference>
<dbReference type="InterPro" id="IPR050194">
    <property type="entry name" value="Glycosyltransferase_grp1"/>
</dbReference>
<evidence type="ECO:0000313" key="4">
    <source>
        <dbReference type="Proteomes" id="UP000198305"/>
    </source>
</evidence>
<sequence>MIRKITVFILTWWLSRPRRTSPAGTPVPGRLLYVAANCLPYHLSGYTTRTDAVVRAMRDSGIDIQVVTRPGYPWDRSDRRADSSQNVTIVDDMEYRHFHFPPNYLPVVAYAFVAARPIIAHARREKIAVIHAASNHVNALPALLAARKLGIPFHYELRGIWEITRISRMPEFEGSEAYLQGLALEGLVARNADTLFVISEQLGRYAQQHWGVPAERIRLLPNCVDPERIFPAEQELTEANTIAYAGSLMSYEGLDTLIDAVHILVKNNTPVHVDIIGDGEVKASLEAQTQQLGLSAHIRFHGKLPPETTRALLGGCSLVCIPRKPFKVCEIVPPIKLVEALAMAKPVIVPDLPVFRDELGNNPAGWLFKAGDPVDLARIITIALGNPEQLKTLSARARQYAQTQRRWQDFIVKPAATLASLSQTEIQQ</sequence>
<evidence type="ECO:0000259" key="1">
    <source>
        <dbReference type="Pfam" id="PF00534"/>
    </source>
</evidence>
<dbReference type="SUPFAM" id="SSF53756">
    <property type="entry name" value="UDP-Glycosyltransferase/glycogen phosphorylase"/>
    <property type="match status" value="1"/>
</dbReference>
<dbReference type="Pfam" id="PF13579">
    <property type="entry name" value="Glyco_trans_4_4"/>
    <property type="match status" value="1"/>
</dbReference>
<keyword evidence="3" id="KW-0808">Transferase</keyword>
<proteinExistence type="predicted"/>
<evidence type="ECO:0000259" key="2">
    <source>
        <dbReference type="Pfam" id="PF13579"/>
    </source>
</evidence>
<keyword evidence="4" id="KW-1185">Reference proteome</keyword>
<dbReference type="InterPro" id="IPR001296">
    <property type="entry name" value="Glyco_trans_1"/>
</dbReference>
<gene>
    <name evidence="3" type="ORF">SAMN05192560_0010</name>
</gene>
<reference evidence="4" key="1">
    <citation type="submission" date="2017-06" db="EMBL/GenBank/DDBJ databases">
        <authorList>
            <person name="Varghese N."/>
            <person name="Submissions S."/>
        </authorList>
    </citation>
    <scope>NUCLEOTIDE SEQUENCE [LARGE SCALE GENOMIC DNA]</scope>
    <source>
        <strain evidence="4">Ca-68</strain>
    </source>
</reference>